<dbReference type="AlphaFoldDB" id="A0A4Y7TLJ6"/>
<name>A0A4Y7TLJ6_COPMI</name>
<reference evidence="2 3" key="1">
    <citation type="journal article" date="2019" name="Nat. Ecol. Evol.">
        <title>Megaphylogeny resolves global patterns of mushroom evolution.</title>
        <authorList>
            <person name="Varga T."/>
            <person name="Krizsan K."/>
            <person name="Foldi C."/>
            <person name="Dima B."/>
            <person name="Sanchez-Garcia M."/>
            <person name="Sanchez-Ramirez S."/>
            <person name="Szollosi G.J."/>
            <person name="Szarkandi J.G."/>
            <person name="Papp V."/>
            <person name="Albert L."/>
            <person name="Andreopoulos W."/>
            <person name="Angelini C."/>
            <person name="Antonin V."/>
            <person name="Barry K.W."/>
            <person name="Bougher N.L."/>
            <person name="Buchanan P."/>
            <person name="Buyck B."/>
            <person name="Bense V."/>
            <person name="Catcheside P."/>
            <person name="Chovatia M."/>
            <person name="Cooper J."/>
            <person name="Damon W."/>
            <person name="Desjardin D."/>
            <person name="Finy P."/>
            <person name="Geml J."/>
            <person name="Haridas S."/>
            <person name="Hughes K."/>
            <person name="Justo A."/>
            <person name="Karasinski D."/>
            <person name="Kautmanova I."/>
            <person name="Kiss B."/>
            <person name="Kocsube S."/>
            <person name="Kotiranta H."/>
            <person name="LaButti K.M."/>
            <person name="Lechner B.E."/>
            <person name="Liimatainen K."/>
            <person name="Lipzen A."/>
            <person name="Lukacs Z."/>
            <person name="Mihaltcheva S."/>
            <person name="Morgado L.N."/>
            <person name="Niskanen T."/>
            <person name="Noordeloos M.E."/>
            <person name="Ohm R.A."/>
            <person name="Ortiz-Santana B."/>
            <person name="Ovrebo C."/>
            <person name="Racz N."/>
            <person name="Riley R."/>
            <person name="Savchenko A."/>
            <person name="Shiryaev A."/>
            <person name="Soop K."/>
            <person name="Spirin V."/>
            <person name="Szebenyi C."/>
            <person name="Tomsovsky M."/>
            <person name="Tulloss R.E."/>
            <person name="Uehling J."/>
            <person name="Grigoriev I.V."/>
            <person name="Vagvolgyi C."/>
            <person name="Papp T."/>
            <person name="Martin F.M."/>
            <person name="Miettinen O."/>
            <person name="Hibbett D.S."/>
            <person name="Nagy L.G."/>
        </authorList>
    </citation>
    <scope>NUCLEOTIDE SEQUENCE [LARGE SCALE GENOMIC DNA]</scope>
    <source>
        <strain evidence="2 3">FP101781</strain>
    </source>
</reference>
<sequence length="110" mass="11742">MHTPGLVRGSAIDANPAYIIAHIANEVVVSILAQRLLIDMRKIDYMGSQPVASKLLFAPPEPGSEGDLDSFETTPEPSSSLFHRNFARASEGSAAPCTSEFSRTPAELTA</sequence>
<dbReference type="Proteomes" id="UP000298030">
    <property type="component" value="Unassembled WGS sequence"/>
</dbReference>
<dbReference type="OrthoDB" id="3035007at2759"/>
<gene>
    <name evidence="2" type="ORF">FA13DRAFT_1728845</name>
</gene>
<comment type="caution">
    <text evidence="2">The sequence shown here is derived from an EMBL/GenBank/DDBJ whole genome shotgun (WGS) entry which is preliminary data.</text>
</comment>
<keyword evidence="3" id="KW-1185">Reference proteome</keyword>
<feature type="compositionally biased region" description="Polar residues" evidence="1">
    <location>
        <begin position="71"/>
        <end position="82"/>
    </location>
</feature>
<evidence type="ECO:0000313" key="2">
    <source>
        <dbReference type="EMBL" id="TEB35053.1"/>
    </source>
</evidence>
<dbReference type="EMBL" id="QPFP01000008">
    <property type="protein sequence ID" value="TEB35053.1"/>
    <property type="molecule type" value="Genomic_DNA"/>
</dbReference>
<feature type="region of interest" description="Disordered" evidence="1">
    <location>
        <begin position="54"/>
        <end position="110"/>
    </location>
</feature>
<organism evidence="2 3">
    <name type="scientific">Coprinellus micaceus</name>
    <name type="common">Glistening ink-cap mushroom</name>
    <name type="synonym">Coprinus micaceus</name>
    <dbReference type="NCBI Taxonomy" id="71717"/>
    <lineage>
        <taxon>Eukaryota</taxon>
        <taxon>Fungi</taxon>
        <taxon>Dikarya</taxon>
        <taxon>Basidiomycota</taxon>
        <taxon>Agaricomycotina</taxon>
        <taxon>Agaricomycetes</taxon>
        <taxon>Agaricomycetidae</taxon>
        <taxon>Agaricales</taxon>
        <taxon>Agaricineae</taxon>
        <taxon>Psathyrellaceae</taxon>
        <taxon>Coprinellus</taxon>
    </lineage>
</organism>
<evidence type="ECO:0000256" key="1">
    <source>
        <dbReference type="SAM" id="MobiDB-lite"/>
    </source>
</evidence>
<proteinExistence type="predicted"/>
<evidence type="ECO:0000313" key="3">
    <source>
        <dbReference type="Proteomes" id="UP000298030"/>
    </source>
</evidence>
<protein>
    <submittedName>
        <fullName evidence="2">Uncharacterized protein</fullName>
    </submittedName>
</protein>
<accession>A0A4Y7TLJ6</accession>